<evidence type="ECO:0008006" key="4">
    <source>
        <dbReference type="Google" id="ProtNLM"/>
    </source>
</evidence>
<evidence type="ECO:0000256" key="1">
    <source>
        <dbReference type="SAM" id="SignalP"/>
    </source>
</evidence>
<accession>A0A934SDD4</accession>
<feature type="signal peptide" evidence="1">
    <location>
        <begin position="1"/>
        <end position="19"/>
    </location>
</feature>
<dbReference type="PROSITE" id="PS51257">
    <property type="entry name" value="PROKAR_LIPOPROTEIN"/>
    <property type="match status" value="1"/>
</dbReference>
<comment type="caution">
    <text evidence="2">The sequence shown here is derived from an EMBL/GenBank/DDBJ whole genome shotgun (WGS) entry which is preliminary data.</text>
</comment>
<gene>
    <name evidence="2" type="ORF">JJJ17_02840</name>
</gene>
<sequence>MKLAPIMVLLSMVTLAACARAPEQPNLLLLPASPEELGAFTGMPGNAVVSVARIDGQDVVIYFADRVSEQQLAASPARICASMEERLVRYEVEEIGQLSGLPGVDKLIVTCG</sequence>
<reference evidence="2" key="1">
    <citation type="submission" date="2021-01" db="EMBL/GenBank/DDBJ databases">
        <title>Paracoccus amoyensis sp. nov., isolated from the surface seawater along the coast of Xiamen Island, China.</title>
        <authorList>
            <person name="Lyu L."/>
        </authorList>
    </citation>
    <scope>NUCLEOTIDE SEQUENCE</scope>
    <source>
        <strain evidence="2">MJ17</strain>
    </source>
</reference>
<feature type="chain" id="PRO_5036844540" description="Lipoprotein" evidence="1">
    <location>
        <begin position="20"/>
        <end position="112"/>
    </location>
</feature>
<protein>
    <recommendedName>
        <fullName evidence="4">Lipoprotein</fullName>
    </recommendedName>
</protein>
<name>A0A934SDD4_9RHOB</name>
<dbReference type="RefSeq" id="WP_200683629.1">
    <property type="nucleotide sequence ID" value="NZ_JAEPRQ010000001.1"/>
</dbReference>
<keyword evidence="1" id="KW-0732">Signal</keyword>
<proteinExistence type="predicted"/>
<dbReference type="Proteomes" id="UP000640485">
    <property type="component" value="Unassembled WGS sequence"/>
</dbReference>
<dbReference type="EMBL" id="JAEPRQ010000001">
    <property type="protein sequence ID" value="MBK4214856.1"/>
    <property type="molecule type" value="Genomic_DNA"/>
</dbReference>
<organism evidence="2 3">
    <name type="scientific">Paracoccus caeni</name>
    <dbReference type="NCBI Taxonomy" id="657651"/>
    <lineage>
        <taxon>Bacteria</taxon>
        <taxon>Pseudomonadati</taxon>
        <taxon>Pseudomonadota</taxon>
        <taxon>Alphaproteobacteria</taxon>
        <taxon>Rhodobacterales</taxon>
        <taxon>Paracoccaceae</taxon>
        <taxon>Paracoccus</taxon>
    </lineage>
</organism>
<evidence type="ECO:0000313" key="3">
    <source>
        <dbReference type="Proteomes" id="UP000640485"/>
    </source>
</evidence>
<evidence type="ECO:0000313" key="2">
    <source>
        <dbReference type="EMBL" id="MBK4214856.1"/>
    </source>
</evidence>
<dbReference type="AlphaFoldDB" id="A0A934SDD4"/>
<keyword evidence="3" id="KW-1185">Reference proteome</keyword>